<keyword evidence="1" id="KW-0479">Metal-binding</keyword>
<keyword evidence="1" id="KW-0863">Zinc-finger</keyword>
<evidence type="ECO:0000256" key="1">
    <source>
        <dbReference type="PROSITE-ProRule" id="PRU00047"/>
    </source>
</evidence>
<reference evidence="4" key="1">
    <citation type="journal article" date="2019" name="Sci. Rep.">
        <title>Draft genome of Tanacetum cinerariifolium, the natural source of mosquito coil.</title>
        <authorList>
            <person name="Yamashiro T."/>
            <person name="Shiraishi A."/>
            <person name="Satake H."/>
            <person name="Nakayama K."/>
        </authorList>
    </citation>
    <scope>NUCLEOTIDE SEQUENCE</scope>
</reference>
<protein>
    <recommendedName>
        <fullName evidence="3">CCHC-type domain-containing protein</fullName>
    </recommendedName>
</protein>
<comment type="caution">
    <text evidence="4">The sequence shown here is derived from an EMBL/GenBank/DDBJ whole genome shotgun (WGS) entry which is preliminary data.</text>
</comment>
<dbReference type="InterPro" id="IPR036875">
    <property type="entry name" value="Znf_CCHC_sf"/>
</dbReference>
<keyword evidence="1" id="KW-0862">Zinc</keyword>
<organism evidence="4">
    <name type="scientific">Tanacetum cinerariifolium</name>
    <name type="common">Dalmatian daisy</name>
    <name type="synonym">Chrysanthemum cinerariifolium</name>
    <dbReference type="NCBI Taxonomy" id="118510"/>
    <lineage>
        <taxon>Eukaryota</taxon>
        <taxon>Viridiplantae</taxon>
        <taxon>Streptophyta</taxon>
        <taxon>Embryophyta</taxon>
        <taxon>Tracheophyta</taxon>
        <taxon>Spermatophyta</taxon>
        <taxon>Magnoliopsida</taxon>
        <taxon>eudicotyledons</taxon>
        <taxon>Gunneridae</taxon>
        <taxon>Pentapetalae</taxon>
        <taxon>asterids</taxon>
        <taxon>campanulids</taxon>
        <taxon>Asterales</taxon>
        <taxon>Asteraceae</taxon>
        <taxon>Asteroideae</taxon>
        <taxon>Anthemideae</taxon>
        <taxon>Anthemidinae</taxon>
        <taxon>Tanacetum</taxon>
    </lineage>
</organism>
<dbReference type="GO" id="GO:0008270">
    <property type="term" value="F:zinc ion binding"/>
    <property type="evidence" value="ECO:0007669"/>
    <property type="project" value="UniProtKB-KW"/>
</dbReference>
<sequence length="481" mass="54171">MRIEQYFLMTNYSLWEVILNGDSPAPTRVIEGVVQPVAPTTAEQRLVRKNELKAHGTLLMALPDKHQLKFNIHKDAKNLIEAIEKRFGGNKETKKVQKSLFKQQYKNFTGLSSESLDQIHDRLQKLISQLEIIGESLSQEDINLKLLRSLPTEWRTHTFIWRNKTDLEEQSLDDLFNSLKIYDAEVKSSSSASTSTQNIAFVSSSNIDSTNEPVSIAASVSTSIRRNLGAHGPTYMGFDMSMVECYNCHRKGHFTRECRSPKDTRRNAMTGVFKQKRNLPTMPSWHSPLQALLVLTMRLGYNTQVFTSSMFDCDEFFTSESDESLPPSPIYERYQSGDGYNVVPPPYTGTFMSPKPDLVFHNAPYVNETVHTAFNVKLSPTKLDNDLPVTVADPKPLVTRPIQAKTVFTKPHSPPRRNINRSPSPKASNFPPKVTAAKTPMVNAVKGNRGNPQHALKDKGIIDSGCSRHMTGNMSYLSDFD</sequence>
<evidence type="ECO:0000256" key="2">
    <source>
        <dbReference type="SAM" id="MobiDB-lite"/>
    </source>
</evidence>
<accession>A0A699IU35</accession>
<evidence type="ECO:0000259" key="3">
    <source>
        <dbReference type="PROSITE" id="PS50158"/>
    </source>
</evidence>
<gene>
    <name evidence="4" type="ORF">Tci_557758</name>
</gene>
<dbReference type="SUPFAM" id="SSF57756">
    <property type="entry name" value="Retrovirus zinc finger-like domains"/>
    <property type="match status" value="1"/>
</dbReference>
<dbReference type="EMBL" id="BKCJ010333227">
    <property type="protein sequence ID" value="GEZ85785.1"/>
    <property type="molecule type" value="Genomic_DNA"/>
</dbReference>
<dbReference type="PROSITE" id="PS50158">
    <property type="entry name" value="ZF_CCHC"/>
    <property type="match status" value="1"/>
</dbReference>
<evidence type="ECO:0000313" key="4">
    <source>
        <dbReference type="EMBL" id="GEZ85785.1"/>
    </source>
</evidence>
<dbReference type="GO" id="GO:0003676">
    <property type="term" value="F:nucleic acid binding"/>
    <property type="evidence" value="ECO:0007669"/>
    <property type="project" value="InterPro"/>
</dbReference>
<dbReference type="PANTHER" id="PTHR35317">
    <property type="entry name" value="OS04G0629600 PROTEIN"/>
    <property type="match status" value="1"/>
</dbReference>
<dbReference type="Pfam" id="PF14223">
    <property type="entry name" value="Retrotran_gag_2"/>
    <property type="match status" value="1"/>
</dbReference>
<proteinExistence type="predicted"/>
<dbReference type="AlphaFoldDB" id="A0A699IU35"/>
<feature type="region of interest" description="Disordered" evidence="2">
    <location>
        <begin position="408"/>
        <end position="468"/>
    </location>
</feature>
<name>A0A699IU35_TANCI</name>
<dbReference type="Gene3D" id="4.10.60.10">
    <property type="entry name" value="Zinc finger, CCHC-type"/>
    <property type="match status" value="1"/>
</dbReference>
<feature type="domain" description="CCHC-type" evidence="3">
    <location>
        <begin position="245"/>
        <end position="260"/>
    </location>
</feature>
<dbReference type="InterPro" id="IPR001878">
    <property type="entry name" value="Znf_CCHC"/>
</dbReference>
<dbReference type="PANTHER" id="PTHR35317:SF23">
    <property type="entry name" value="OS04G0629600 PROTEIN"/>
    <property type="match status" value="1"/>
</dbReference>